<dbReference type="Proteomes" id="UP000198984">
    <property type="component" value="Unassembled WGS sequence"/>
</dbReference>
<evidence type="ECO:0000259" key="2">
    <source>
        <dbReference type="Pfam" id="PF04773"/>
    </source>
</evidence>
<dbReference type="AlphaFoldDB" id="A0A1H8CH55"/>
<feature type="domain" description="Protein FecR C-terminal" evidence="3">
    <location>
        <begin position="326"/>
        <end position="392"/>
    </location>
</feature>
<feature type="transmembrane region" description="Helical" evidence="1">
    <location>
        <begin position="87"/>
        <end position="111"/>
    </location>
</feature>
<protein>
    <submittedName>
        <fullName evidence="4">FecR family protein</fullName>
    </submittedName>
</protein>
<name>A0A1H8CH55_9BACT</name>
<dbReference type="Gene3D" id="2.60.120.1440">
    <property type="match status" value="1"/>
</dbReference>
<organism evidence="4 5">
    <name type="scientific">Chitinophaga rupis</name>
    <dbReference type="NCBI Taxonomy" id="573321"/>
    <lineage>
        <taxon>Bacteria</taxon>
        <taxon>Pseudomonadati</taxon>
        <taxon>Bacteroidota</taxon>
        <taxon>Chitinophagia</taxon>
        <taxon>Chitinophagales</taxon>
        <taxon>Chitinophagaceae</taxon>
        <taxon>Chitinophaga</taxon>
    </lineage>
</organism>
<evidence type="ECO:0000313" key="4">
    <source>
        <dbReference type="EMBL" id="SEM94326.1"/>
    </source>
</evidence>
<dbReference type="GO" id="GO:0016989">
    <property type="term" value="F:sigma factor antagonist activity"/>
    <property type="evidence" value="ECO:0007669"/>
    <property type="project" value="TreeGrafter"/>
</dbReference>
<proteinExistence type="predicted"/>
<dbReference type="Pfam" id="PF04773">
    <property type="entry name" value="FecR"/>
    <property type="match status" value="1"/>
</dbReference>
<accession>A0A1H8CH55</accession>
<dbReference type="STRING" id="573321.SAMN04488505_107113"/>
<dbReference type="InterPro" id="IPR032508">
    <property type="entry name" value="FecR_C"/>
</dbReference>
<sequence>MTGNSDRLTYLYRKYIDGTCTEVELQEFFEYIGQPGMKEKLEALADEHLENILPGSAEPPIDWDYMYSRVTRNALPATGTQGKVKRLLAWPAVAAASIIVLMAATGLYFLFREKHHEPAWAHNRFQNDLPPGNSKAVLTLANGTSIALYEGSSSFLSQLENTKGLKLNSGELVYEPPSDVAATAGYNTLTTPRGGQFRLVLPDGSKIWLNAASSITYPVTFTGSSRTVTITGEAYLEVARNPGKPFKVMVNGMEITVLGTCFNINAYTDEAGVSTTLLEGAVRVSRGNNIQVLQPGQQAQLQPDGTFRLMPDTDTAAVTAWKNGMFAFNDADIASIMRQVNRWYDAEIVYTSAVSQHFVGSIPRDVPVSKLLTMLELTGRLRFRIEGKKIIVTQP</sequence>
<dbReference type="Gene3D" id="3.55.50.30">
    <property type="match status" value="1"/>
</dbReference>
<keyword evidence="1" id="KW-0812">Transmembrane</keyword>
<dbReference type="EMBL" id="FOBB01000007">
    <property type="protein sequence ID" value="SEM94326.1"/>
    <property type="molecule type" value="Genomic_DNA"/>
</dbReference>
<keyword evidence="1" id="KW-0472">Membrane</keyword>
<dbReference type="OrthoDB" id="649653at2"/>
<dbReference type="InterPro" id="IPR012373">
    <property type="entry name" value="Ferrdict_sens_TM"/>
</dbReference>
<reference evidence="4 5" key="1">
    <citation type="submission" date="2016-10" db="EMBL/GenBank/DDBJ databases">
        <authorList>
            <person name="de Groot N.N."/>
        </authorList>
    </citation>
    <scope>NUCLEOTIDE SEQUENCE [LARGE SCALE GENOMIC DNA]</scope>
    <source>
        <strain evidence="4 5">DSM 21039</strain>
    </source>
</reference>
<keyword evidence="1" id="KW-1133">Transmembrane helix</keyword>
<gene>
    <name evidence="4" type="ORF">SAMN04488505_107113</name>
</gene>
<evidence type="ECO:0000259" key="3">
    <source>
        <dbReference type="Pfam" id="PF16344"/>
    </source>
</evidence>
<dbReference type="RefSeq" id="WP_162277654.1">
    <property type="nucleotide sequence ID" value="NZ_FOBB01000007.1"/>
</dbReference>
<feature type="domain" description="FecR protein" evidence="2">
    <location>
        <begin position="188"/>
        <end position="283"/>
    </location>
</feature>
<evidence type="ECO:0000256" key="1">
    <source>
        <dbReference type="SAM" id="Phobius"/>
    </source>
</evidence>
<evidence type="ECO:0000313" key="5">
    <source>
        <dbReference type="Proteomes" id="UP000198984"/>
    </source>
</evidence>
<keyword evidence="5" id="KW-1185">Reference proteome</keyword>
<dbReference type="InterPro" id="IPR006860">
    <property type="entry name" value="FecR"/>
</dbReference>
<dbReference type="PANTHER" id="PTHR30273">
    <property type="entry name" value="PERIPLASMIC SIGNAL SENSOR AND SIGMA FACTOR ACTIVATOR FECR-RELATED"/>
    <property type="match status" value="1"/>
</dbReference>
<dbReference type="Pfam" id="PF16344">
    <property type="entry name" value="FecR_C"/>
    <property type="match status" value="1"/>
</dbReference>
<dbReference type="PANTHER" id="PTHR30273:SF2">
    <property type="entry name" value="PROTEIN FECR"/>
    <property type="match status" value="1"/>
</dbReference>